<dbReference type="GO" id="GO:0000271">
    <property type="term" value="P:polysaccharide biosynthetic process"/>
    <property type="evidence" value="ECO:0007669"/>
    <property type="project" value="TreeGrafter"/>
</dbReference>
<dbReference type="GO" id="GO:0016020">
    <property type="term" value="C:membrane"/>
    <property type="evidence" value="ECO:0007669"/>
    <property type="project" value="TreeGrafter"/>
</dbReference>
<evidence type="ECO:0000256" key="2">
    <source>
        <dbReference type="SAM" id="Phobius"/>
    </source>
</evidence>
<dbReference type="EMBL" id="JAAGMK010000413">
    <property type="protein sequence ID" value="NEB85475.1"/>
    <property type="molecule type" value="Genomic_DNA"/>
</dbReference>
<sequence length="397" mass="43397">MAPSNATSRLPSLTGMRFLAALMVFSVHGAAAGVFKDQGVAADYYRWFGNAGAVGVSFFFMLSGFVLTWSVRPADTVRGFWRRRLLKIFPNHLVTFVVAIVLLTVTSTAVAFPETLANLFLVHAWVPDSGYVETANTVSWSLSVELLFYLSFPLLIKGVSRIAPAVLWYAAGGIVLVIMLMPLIAQTLLPDTPGFMFMQISWTQIWFVYVFPVARLLEFVLGMLLARIVLSGRWIGLGVLPPALLTVVAYVGAVQIDHNPLYNYVAITVVPLALLIPAAAAADARGRESLLSKRPMVWLGEISFAFYCVHYLILIYGHRLFGSDPNIFGKPSGPAWSTPGGLLFLAAALVVSVLAAWALYAIVERPVMRRWGRPPGPRHTEQAAVRPERAAEAPAAH</sequence>
<evidence type="ECO:0000259" key="3">
    <source>
        <dbReference type="Pfam" id="PF01757"/>
    </source>
</evidence>
<feature type="transmembrane region" description="Helical" evidence="2">
    <location>
        <begin position="138"/>
        <end position="159"/>
    </location>
</feature>
<dbReference type="EMBL" id="JAAGMS010000238">
    <property type="protein sequence ID" value="NEC00564.1"/>
    <property type="molecule type" value="Genomic_DNA"/>
</dbReference>
<feature type="transmembrane region" description="Helical" evidence="2">
    <location>
        <begin position="237"/>
        <end position="256"/>
    </location>
</feature>
<feature type="region of interest" description="Disordered" evidence="1">
    <location>
        <begin position="373"/>
        <end position="397"/>
    </location>
</feature>
<dbReference type="PANTHER" id="PTHR23028:SF53">
    <property type="entry name" value="ACYL_TRANSF_3 DOMAIN-CONTAINING PROTEIN"/>
    <property type="match status" value="1"/>
</dbReference>
<feature type="transmembrane region" description="Helical" evidence="2">
    <location>
        <begin position="341"/>
        <end position="363"/>
    </location>
</feature>
<feature type="transmembrane region" description="Helical" evidence="2">
    <location>
        <begin position="166"/>
        <end position="185"/>
    </location>
</feature>
<keyword evidence="2" id="KW-1133">Transmembrane helix</keyword>
<keyword evidence="4" id="KW-0808">Transferase</keyword>
<feature type="transmembrane region" description="Helical" evidence="2">
    <location>
        <begin position="48"/>
        <end position="71"/>
    </location>
</feature>
<accession>A0A6G3SS39</accession>
<feature type="transmembrane region" description="Helical" evidence="2">
    <location>
        <begin position="296"/>
        <end position="321"/>
    </location>
</feature>
<feature type="domain" description="Acyltransferase 3" evidence="3">
    <location>
        <begin position="12"/>
        <end position="360"/>
    </location>
</feature>
<dbReference type="RefSeq" id="WP_047179325.1">
    <property type="nucleotide sequence ID" value="NZ_CBDRIV010000054.1"/>
</dbReference>
<dbReference type="Proteomes" id="UP000470951">
    <property type="component" value="Unassembled WGS sequence"/>
</dbReference>
<comment type="caution">
    <text evidence="4">The sequence shown here is derived from an EMBL/GenBank/DDBJ whole genome shotgun (WGS) entry which is preliminary data.</text>
</comment>
<feature type="transmembrane region" description="Helical" evidence="2">
    <location>
        <begin position="92"/>
        <end position="112"/>
    </location>
</feature>
<name>A0A6G3SS39_STRAQ</name>
<reference evidence="4 6" key="1">
    <citation type="submission" date="2020-01" db="EMBL/GenBank/DDBJ databases">
        <title>Insect and environment-associated Actinomycetes.</title>
        <authorList>
            <person name="Currrie C."/>
            <person name="Chevrette M."/>
            <person name="Carlson C."/>
            <person name="Stubbendieck R."/>
            <person name="Wendt-Pienkowski E."/>
        </authorList>
    </citation>
    <scope>NUCLEOTIDE SEQUENCE</scope>
    <source>
        <strain evidence="4">SID505</strain>
        <strain evidence="5 6">SID7903</strain>
    </source>
</reference>
<evidence type="ECO:0000256" key="1">
    <source>
        <dbReference type="SAM" id="MobiDB-lite"/>
    </source>
</evidence>
<organism evidence="4">
    <name type="scientific">Streptomyces anulatus</name>
    <name type="common">Streptomyces chrysomallus</name>
    <dbReference type="NCBI Taxonomy" id="1892"/>
    <lineage>
        <taxon>Bacteria</taxon>
        <taxon>Bacillati</taxon>
        <taxon>Actinomycetota</taxon>
        <taxon>Actinomycetes</taxon>
        <taxon>Kitasatosporales</taxon>
        <taxon>Streptomycetaceae</taxon>
        <taxon>Streptomyces</taxon>
    </lineage>
</organism>
<keyword evidence="2" id="KW-0812">Transmembrane</keyword>
<proteinExistence type="predicted"/>
<feature type="compositionally biased region" description="Basic and acidic residues" evidence="1">
    <location>
        <begin position="378"/>
        <end position="391"/>
    </location>
</feature>
<protein>
    <submittedName>
        <fullName evidence="4">Acyltransferase</fullName>
    </submittedName>
</protein>
<keyword evidence="4" id="KW-0012">Acyltransferase</keyword>
<evidence type="ECO:0000313" key="5">
    <source>
        <dbReference type="EMBL" id="NEC00564.1"/>
    </source>
</evidence>
<dbReference type="PANTHER" id="PTHR23028">
    <property type="entry name" value="ACETYLTRANSFERASE"/>
    <property type="match status" value="1"/>
</dbReference>
<gene>
    <name evidence="4" type="ORF">G3I43_14985</name>
    <name evidence="5" type="ORF">G3I58_21660</name>
</gene>
<dbReference type="InterPro" id="IPR002656">
    <property type="entry name" value="Acyl_transf_3_dom"/>
</dbReference>
<feature type="transmembrane region" description="Helical" evidence="2">
    <location>
        <begin position="262"/>
        <end position="284"/>
    </location>
</feature>
<dbReference type="Pfam" id="PF01757">
    <property type="entry name" value="Acyl_transf_3"/>
    <property type="match status" value="1"/>
</dbReference>
<keyword evidence="2" id="KW-0472">Membrane</keyword>
<feature type="transmembrane region" description="Helical" evidence="2">
    <location>
        <begin position="205"/>
        <end position="230"/>
    </location>
</feature>
<dbReference type="InterPro" id="IPR050879">
    <property type="entry name" value="Acyltransferase_3"/>
</dbReference>
<dbReference type="GO" id="GO:0016747">
    <property type="term" value="F:acyltransferase activity, transferring groups other than amino-acyl groups"/>
    <property type="evidence" value="ECO:0007669"/>
    <property type="project" value="InterPro"/>
</dbReference>
<dbReference type="AlphaFoldDB" id="A0A6G3SS39"/>
<evidence type="ECO:0000313" key="6">
    <source>
        <dbReference type="Proteomes" id="UP000470951"/>
    </source>
</evidence>
<evidence type="ECO:0000313" key="4">
    <source>
        <dbReference type="EMBL" id="NEB85475.1"/>
    </source>
</evidence>